<dbReference type="OrthoDB" id="5290098at2"/>
<feature type="region of interest" description="Disordered" evidence="5">
    <location>
        <begin position="199"/>
        <end position="221"/>
    </location>
</feature>
<proteinExistence type="predicted"/>
<protein>
    <submittedName>
        <fullName evidence="7">NTE family protein</fullName>
    </submittedName>
</protein>
<dbReference type="SUPFAM" id="SSF52151">
    <property type="entry name" value="FabD/lysophospholipase-like"/>
    <property type="match status" value="1"/>
</dbReference>
<dbReference type="Proteomes" id="UP000292298">
    <property type="component" value="Unassembled WGS sequence"/>
</dbReference>
<dbReference type="AlphaFoldDB" id="A0A4Q8CYK5"/>
<dbReference type="InterPro" id="IPR050301">
    <property type="entry name" value="NTE"/>
</dbReference>
<keyword evidence="2 4" id="KW-0442">Lipid degradation</keyword>
<gene>
    <name evidence="7" type="ORF">EV698_0312</name>
</gene>
<dbReference type="RefSeq" id="WP_130502419.1">
    <property type="nucleotide sequence ID" value="NZ_SHLI01000001.1"/>
</dbReference>
<feature type="active site" description="Proton acceptor" evidence="4">
    <location>
        <position position="162"/>
    </location>
</feature>
<dbReference type="InterPro" id="IPR016035">
    <property type="entry name" value="Acyl_Trfase/lysoPLipase"/>
</dbReference>
<dbReference type="Gene3D" id="3.40.1090.10">
    <property type="entry name" value="Cytosolic phospholipase A2 catalytic domain"/>
    <property type="match status" value="1"/>
</dbReference>
<evidence type="ECO:0000256" key="4">
    <source>
        <dbReference type="PROSITE-ProRule" id="PRU01161"/>
    </source>
</evidence>
<dbReference type="Pfam" id="PF01734">
    <property type="entry name" value="Patatin"/>
    <property type="match status" value="1"/>
</dbReference>
<dbReference type="GO" id="GO:0016042">
    <property type="term" value="P:lipid catabolic process"/>
    <property type="evidence" value="ECO:0007669"/>
    <property type="project" value="UniProtKB-UniRule"/>
</dbReference>
<evidence type="ECO:0000313" key="8">
    <source>
        <dbReference type="Proteomes" id="UP000292298"/>
    </source>
</evidence>
<comment type="caution">
    <text evidence="4">Lacks conserved residue(s) required for the propagation of feature annotation.</text>
</comment>
<keyword evidence="1 4" id="KW-0378">Hydrolase</keyword>
<evidence type="ECO:0000256" key="5">
    <source>
        <dbReference type="SAM" id="MobiDB-lite"/>
    </source>
</evidence>
<dbReference type="PANTHER" id="PTHR14226:SF76">
    <property type="entry name" value="NTE FAMILY PROTEIN RSSA"/>
    <property type="match status" value="1"/>
</dbReference>
<evidence type="ECO:0000259" key="6">
    <source>
        <dbReference type="PROSITE" id="PS51635"/>
    </source>
</evidence>
<feature type="domain" description="PNPLA" evidence="6">
    <location>
        <begin position="15"/>
        <end position="175"/>
    </location>
</feature>
<reference evidence="7 8" key="1">
    <citation type="submission" date="2019-02" db="EMBL/GenBank/DDBJ databases">
        <title>Genomic Encyclopedia of Type Strains, Phase IV (KMG-IV): sequencing the most valuable type-strain genomes for metagenomic binning, comparative biology and taxonomic classification.</title>
        <authorList>
            <person name="Goeker M."/>
        </authorList>
    </citation>
    <scope>NUCLEOTIDE SEQUENCE [LARGE SCALE GENOMIC DNA]</scope>
    <source>
        <strain evidence="7 8">DSM 21056</strain>
    </source>
</reference>
<sequence length="322" mass="33989">MTEPSAPVRRSSIGLALGGGAARGWAHIGVIRALQAQGINPDIIAGTSVGAIVGAMSGSGRMDAFEDWVRSLKRRDIFSYVDFALGNGGFVQGRRLMAQLNRTLGAADFAELGCPLGVVATDLYSGQERWLREGDLATAVRASMALPGVFTPVQVEGEWLVDGGLVNPVPVSLCHAMGADRVIAVNLSGGLVGRRIQPPVRHTQTQSAAATQRPDAESITPPDWWHRLTSGFRDGAETLQAQFEKGGAESAPGVFDVIATSINVMQDRITRSRMAGDPPDLIVTPDLSHIDLLELHRGAEAITEGAAAVARLQPAIDALFGD</sequence>
<feature type="short sequence motif" description="GXSXG" evidence="4">
    <location>
        <begin position="46"/>
        <end position="50"/>
    </location>
</feature>
<evidence type="ECO:0000256" key="3">
    <source>
        <dbReference type="ARBA" id="ARBA00023098"/>
    </source>
</evidence>
<organism evidence="7 8">
    <name type="scientific">Spiribacter vilamensis</name>
    <dbReference type="NCBI Taxonomy" id="531306"/>
    <lineage>
        <taxon>Bacteria</taxon>
        <taxon>Pseudomonadati</taxon>
        <taxon>Pseudomonadota</taxon>
        <taxon>Gammaproteobacteria</taxon>
        <taxon>Chromatiales</taxon>
        <taxon>Ectothiorhodospiraceae</taxon>
        <taxon>Spiribacter</taxon>
    </lineage>
</organism>
<keyword evidence="3 4" id="KW-0443">Lipid metabolism</keyword>
<dbReference type="EMBL" id="SHLI01000001">
    <property type="protein sequence ID" value="RZU98076.1"/>
    <property type="molecule type" value="Genomic_DNA"/>
</dbReference>
<feature type="active site" description="Nucleophile" evidence="4">
    <location>
        <position position="48"/>
    </location>
</feature>
<comment type="caution">
    <text evidence="7">The sequence shown here is derived from an EMBL/GenBank/DDBJ whole genome shotgun (WGS) entry which is preliminary data.</text>
</comment>
<dbReference type="GO" id="GO:0016787">
    <property type="term" value="F:hydrolase activity"/>
    <property type="evidence" value="ECO:0007669"/>
    <property type="project" value="UniProtKB-UniRule"/>
</dbReference>
<evidence type="ECO:0000256" key="2">
    <source>
        <dbReference type="ARBA" id="ARBA00022963"/>
    </source>
</evidence>
<keyword evidence="8" id="KW-1185">Reference proteome</keyword>
<dbReference type="InterPro" id="IPR002641">
    <property type="entry name" value="PNPLA_dom"/>
</dbReference>
<evidence type="ECO:0000256" key="1">
    <source>
        <dbReference type="ARBA" id="ARBA00022801"/>
    </source>
</evidence>
<accession>A0A4Q8CYK5</accession>
<dbReference type="PANTHER" id="PTHR14226">
    <property type="entry name" value="NEUROPATHY TARGET ESTERASE/SWISS CHEESE D.MELANOGASTER"/>
    <property type="match status" value="1"/>
</dbReference>
<feature type="short sequence motif" description="DGA/G" evidence="4">
    <location>
        <begin position="162"/>
        <end position="164"/>
    </location>
</feature>
<evidence type="ECO:0000313" key="7">
    <source>
        <dbReference type="EMBL" id="RZU98076.1"/>
    </source>
</evidence>
<dbReference type="PROSITE" id="PS51635">
    <property type="entry name" value="PNPLA"/>
    <property type="match status" value="1"/>
</dbReference>
<name>A0A4Q8CYK5_9GAMM</name>